<dbReference type="SUPFAM" id="SSF46785">
    <property type="entry name" value="Winged helix' DNA-binding domain"/>
    <property type="match status" value="1"/>
</dbReference>
<dbReference type="InterPro" id="IPR036388">
    <property type="entry name" value="WH-like_DNA-bd_sf"/>
</dbReference>
<dbReference type="Gene3D" id="1.10.10.10">
    <property type="entry name" value="Winged helix-like DNA-binding domain superfamily/Winged helix DNA-binding domain"/>
    <property type="match status" value="1"/>
</dbReference>
<keyword evidence="2" id="KW-0238">DNA-binding</keyword>
<dbReference type="PANTHER" id="PTHR33204:SF37">
    <property type="entry name" value="HTH-TYPE TRANSCRIPTIONAL REGULATOR YODB"/>
    <property type="match status" value="1"/>
</dbReference>
<evidence type="ECO:0000313" key="5">
    <source>
        <dbReference type="EMBL" id="PYE48409.1"/>
    </source>
</evidence>
<dbReference type="InterPro" id="IPR011991">
    <property type="entry name" value="ArsR-like_HTH"/>
</dbReference>
<keyword evidence="3" id="KW-0804">Transcription</keyword>
<proteinExistence type="predicted"/>
<feature type="domain" description="HTH hxlR-type" evidence="4">
    <location>
        <begin position="30"/>
        <end position="128"/>
    </location>
</feature>
<name>A0A318RYV5_9DEIO</name>
<evidence type="ECO:0000256" key="3">
    <source>
        <dbReference type="ARBA" id="ARBA00023163"/>
    </source>
</evidence>
<reference evidence="5 6" key="1">
    <citation type="submission" date="2018-06" db="EMBL/GenBank/DDBJ databases">
        <title>Genomic Encyclopedia of Type Strains, Phase IV (KMG-IV): sequencing the most valuable type-strain genomes for metagenomic binning, comparative biology and taxonomic classification.</title>
        <authorList>
            <person name="Goeker M."/>
        </authorList>
    </citation>
    <scope>NUCLEOTIDE SEQUENCE [LARGE SCALE GENOMIC DNA]</scope>
    <source>
        <strain evidence="5 6">DSM 18048</strain>
    </source>
</reference>
<evidence type="ECO:0000259" key="4">
    <source>
        <dbReference type="PROSITE" id="PS51118"/>
    </source>
</evidence>
<dbReference type="Pfam" id="PF01638">
    <property type="entry name" value="HxlR"/>
    <property type="match status" value="1"/>
</dbReference>
<dbReference type="Proteomes" id="UP000248326">
    <property type="component" value="Unassembled WGS sequence"/>
</dbReference>
<dbReference type="PROSITE" id="PS51118">
    <property type="entry name" value="HTH_HXLR"/>
    <property type="match status" value="1"/>
</dbReference>
<dbReference type="EMBL" id="QJSX01000029">
    <property type="protein sequence ID" value="PYE48409.1"/>
    <property type="molecule type" value="Genomic_DNA"/>
</dbReference>
<evidence type="ECO:0000313" key="6">
    <source>
        <dbReference type="Proteomes" id="UP000248326"/>
    </source>
</evidence>
<organism evidence="5 6">
    <name type="scientific">Deinococcus yavapaiensis KR-236</name>
    <dbReference type="NCBI Taxonomy" id="694435"/>
    <lineage>
        <taxon>Bacteria</taxon>
        <taxon>Thermotogati</taxon>
        <taxon>Deinococcota</taxon>
        <taxon>Deinococci</taxon>
        <taxon>Deinococcales</taxon>
        <taxon>Deinococcaceae</taxon>
        <taxon>Deinococcus</taxon>
    </lineage>
</organism>
<keyword evidence="1" id="KW-0805">Transcription regulation</keyword>
<dbReference type="InterPro" id="IPR002577">
    <property type="entry name" value="HTH_HxlR"/>
</dbReference>
<gene>
    <name evidence="5" type="ORF">DES52_12928</name>
</gene>
<dbReference type="PANTHER" id="PTHR33204">
    <property type="entry name" value="TRANSCRIPTIONAL REGULATOR, MARR FAMILY"/>
    <property type="match status" value="1"/>
</dbReference>
<evidence type="ECO:0000256" key="2">
    <source>
        <dbReference type="ARBA" id="ARBA00023125"/>
    </source>
</evidence>
<comment type="caution">
    <text evidence="5">The sequence shown here is derived from an EMBL/GenBank/DDBJ whole genome shotgun (WGS) entry which is preliminary data.</text>
</comment>
<dbReference type="CDD" id="cd00090">
    <property type="entry name" value="HTH_ARSR"/>
    <property type="match status" value="1"/>
</dbReference>
<protein>
    <submittedName>
        <fullName evidence="5">HxlR family transcriptional regulator</fullName>
    </submittedName>
</protein>
<keyword evidence="6" id="KW-1185">Reference proteome</keyword>
<dbReference type="RefSeq" id="WP_245901223.1">
    <property type="nucleotide sequence ID" value="NZ_QJSX01000029.1"/>
</dbReference>
<dbReference type="GO" id="GO:0003677">
    <property type="term" value="F:DNA binding"/>
    <property type="evidence" value="ECO:0007669"/>
    <property type="project" value="UniProtKB-KW"/>
</dbReference>
<accession>A0A318RYV5</accession>
<sequence>MTTPVKNDSIKVESGKIEAVKSEAAHGSFCPVHRAIGILQEKWVMHIIRSLLAGDKGFNELSRSVGGCNPATLAQRLDHLEELGLIRKTVTSVMPPRTHYALTDAGRELQGVIDAIDTWARTNLQNSGC</sequence>
<dbReference type="InterPro" id="IPR036390">
    <property type="entry name" value="WH_DNA-bd_sf"/>
</dbReference>
<evidence type="ECO:0000256" key="1">
    <source>
        <dbReference type="ARBA" id="ARBA00023015"/>
    </source>
</evidence>
<dbReference type="AlphaFoldDB" id="A0A318RYV5"/>